<protein>
    <recommendedName>
        <fullName evidence="4">N-acetyltransferase domain-containing protein</fullName>
    </recommendedName>
</protein>
<dbReference type="InterPro" id="IPR000182">
    <property type="entry name" value="GNAT_dom"/>
</dbReference>
<evidence type="ECO:0000256" key="3">
    <source>
        <dbReference type="ARBA" id="ARBA00023315"/>
    </source>
</evidence>
<gene>
    <name evidence="5" type="ORF">OE88DRAFT_1631421</name>
</gene>
<proteinExistence type="inferred from homology"/>
<dbReference type="Gene3D" id="3.40.630.30">
    <property type="match status" value="1"/>
</dbReference>
<keyword evidence="3" id="KW-0012">Acyltransferase</keyword>
<dbReference type="PANTHER" id="PTHR13256">
    <property type="entry name" value="N-ACETYLTRANSFERASE 9"/>
    <property type="match status" value="1"/>
</dbReference>
<dbReference type="GO" id="GO:0008080">
    <property type="term" value="F:N-acetyltransferase activity"/>
    <property type="evidence" value="ECO:0007669"/>
    <property type="project" value="InterPro"/>
</dbReference>
<dbReference type="SUPFAM" id="SSF55729">
    <property type="entry name" value="Acyl-CoA N-acyltransferases (Nat)"/>
    <property type="match status" value="1"/>
</dbReference>
<dbReference type="Pfam" id="PF13302">
    <property type="entry name" value="Acetyltransf_3"/>
    <property type="match status" value="1"/>
</dbReference>
<sequence length="203" mass="23137">MLVNQDTVLLGSKVVLVPYMKEHVAKYHEWMLSEELRELTASEALSLEEEYEMQRKWREDDDKLTFIILSRPADISLPPLTPSSFATEPGFSAFPMIGDVNMFFKPPSDDDEELEVEMEIMIAEPAYRRKGYAREALELLTSYATSSDHTTPPLPISRSSLVTRISESNTPSIKLFEKLGFRIVKKVEVFGEVEMRVTGVGER</sequence>
<evidence type="ECO:0000313" key="5">
    <source>
        <dbReference type="EMBL" id="TFK50277.1"/>
    </source>
</evidence>
<dbReference type="STRING" id="5364.A0A5C3MZ15"/>
<evidence type="ECO:0000313" key="6">
    <source>
        <dbReference type="Proteomes" id="UP000305948"/>
    </source>
</evidence>
<accession>A0A5C3MZ15</accession>
<comment type="similarity">
    <text evidence="1">Belongs to the acetyltransferase family. GNAT subfamily.</text>
</comment>
<dbReference type="AlphaFoldDB" id="A0A5C3MZ15"/>
<dbReference type="InterPro" id="IPR016181">
    <property type="entry name" value="Acyl_CoA_acyltransferase"/>
</dbReference>
<feature type="domain" description="N-acetyltransferase" evidence="4">
    <location>
        <begin position="34"/>
        <end position="200"/>
    </location>
</feature>
<dbReference type="Proteomes" id="UP000305948">
    <property type="component" value="Unassembled WGS sequence"/>
</dbReference>
<reference evidence="5 6" key="1">
    <citation type="journal article" date="2019" name="Nat. Ecol. Evol.">
        <title>Megaphylogeny resolves global patterns of mushroom evolution.</title>
        <authorList>
            <person name="Varga T."/>
            <person name="Krizsan K."/>
            <person name="Foldi C."/>
            <person name="Dima B."/>
            <person name="Sanchez-Garcia M."/>
            <person name="Sanchez-Ramirez S."/>
            <person name="Szollosi G.J."/>
            <person name="Szarkandi J.G."/>
            <person name="Papp V."/>
            <person name="Albert L."/>
            <person name="Andreopoulos W."/>
            <person name="Angelini C."/>
            <person name="Antonin V."/>
            <person name="Barry K.W."/>
            <person name="Bougher N.L."/>
            <person name="Buchanan P."/>
            <person name="Buyck B."/>
            <person name="Bense V."/>
            <person name="Catcheside P."/>
            <person name="Chovatia M."/>
            <person name="Cooper J."/>
            <person name="Damon W."/>
            <person name="Desjardin D."/>
            <person name="Finy P."/>
            <person name="Geml J."/>
            <person name="Haridas S."/>
            <person name="Hughes K."/>
            <person name="Justo A."/>
            <person name="Karasinski D."/>
            <person name="Kautmanova I."/>
            <person name="Kiss B."/>
            <person name="Kocsube S."/>
            <person name="Kotiranta H."/>
            <person name="LaButti K.M."/>
            <person name="Lechner B.E."/>
            <person name="Liimatainen K."/>
            <person name="Lipzen A."/>
            <person name="Lukacs Z."/>
            <person name="Mihaltcheva S."/>
            <person name="Morgado L.N."/>
            <person name="Niskanen T."/>
            <person name="Noordeloos M.E."/>
            <person name="Ohm R.A."/>
            <person name="Ortiz-Santana B."/>
            <person name="Ovrebo C."/>
            <person name="Racz N."/>
            <person name="Riley R."/>
            <person name="Savchenko A."/>
            <person name="Shiryaev A."/>
            <person name="Soop K."/>
            <person name="Spirin V."/>
            <person name="Szebenyi C."/>
            <person name="Tomsovsky M."/>
            <person name="Tulloss R.E."/>
            <person name="Uehling J."/>
            <person name="Grigoriev I.V."/>
            <person name="Vagvolgyi C."/>
            <person name="Papp T."/>
            <person name="Martin F.M."/>
            <person name="Miettinen O."/>
            <person name="Hibbett D.S."/>
            <person name="Nagy L.G."/>
        </authorList>
    </citation>
    <scope>NUCLEOTIDE SEQUENCE [LARGE SCALE GENOMIC DNA]</scope>
    <source>
        <strain evidence="5 6">OMC1185</strain>
    </source>
</reference>
<dbReference type="InterPro" id="IPR039135">
    <property type="entry name" value="NAT9-like"/>
</dbReference>
<keyword evidence="2" id="KW-0808">Transferase</keyword>
<evidence type="ECO:0000256" key="1">
    <source>
        <dbReference type="ARBA" id="ARBA00009342"/>
    </source>
</evidence>
<dbReference type="EMBL" id="ML213513">
    <property type="protein sequence ID" value="TFK50277.1"/>
    <property type="molecule type" value="Genomic_DNA"/>
</dbReference>
<dbReference type="PROSITE" id="PS51186">
    <property type="entry name" value="GNAT"/>
    <property type="match status" value="1"/>
</dbReference>
<evidence type="ECO:0000259" key="4">
    <source>
        <dbReference type="PROSITE" id="PS51186"/>
    </source>
</evidence>
<dbReference type="PANTHER" id="PTHR13256:SF16">
    <property type="entry name" value="ALPHA_BETA-TUBULIN-N-ACETYLTRANSFERASE 9"/>
    <property type="match status" value="1"/>
</dbReference>
<name>A0A5C3MZ15_9AGAM</name>
<dbReference type="OrthoDB" id="5043642at2759"/>
<keyword evidence="6" id="KW-1185">Reference proteome</keyword>
<evidence type="ECO:0000256" key="2">
    <source>
        <dbReference type="ARBA" id="ARBA00022679"/>
    </source>
</evidence>
<organism evidence="5 6">
    <name type="scientific">Heliocybe sulcata</name>
    <dbReference type="NCBI Taxonomy" id="5364"/>
    <lineage>
        <taxon>Eukaryota</taxon>
        <taxon>Fungi</taxon>
        <taxon>Dikarya</taxon>
        <taxon>Basidiomycota</taxon>
        <taxon>Agaricomycotina</taxon>
        <taxon>Agaricomycetes</taxon>
        <taxon>Gloeophyllales</taxon>
        <taxon>Gloeophyllaceae</taxon>
        <taxon>Heliocybe</taxon>
    </lineage>
</organism>